<evidence type="ECO:0000313" key="6">
    <source>
        <dbReference type="Proteomes" id="UP001176940"/>
    </source>
</evidence>
<organism evidence="5 6">
    <name type="scientific">Ranitomeya imitator</name>
    <name type="common">mimic poison frog</name>
    <dbReference type="NCBI Taxonomy" id="111125"/>
    <lineage>
        <taxon>Eukaryota</taxon>
        <taxon>Metazoa</taxon>
        <taxon>Chordata</taxon>
        <taxon>Craniata</taxon>
        <taxon>Vertebrata</taxon>
        <taxon>Euteleostomi</taxon>
        <taxon>Amphibia</taxon>
        <taxon>Batrachia</taxon>
        <taxon>Anura</taxon>
        <taxon>Neobatrachia</taxon>
        <taxon>Hyloidea</taxon>
        <taxon>Dendrobatidae</taxon>
        <taxon>Dendrobatinae</taxon>
        <taxon>Ranitomeya</taxon>
    </lineage>
</organism>
<dbReference type="CDD" id="cd00055">
    <property type="entry name" value="EGF_Lam"/>
    <property type="match status" value="1"/>
</dbReference>
<dbReference type="SUPFAM" id="SSF57196">
    <property type="entry name" value="EGF/Laminin"/>
    <property type="match status" value="1"/>
</dbReference>
<dbReference type="PANTHER" id="PTHR10574:SF445">
    <property type="entry name" value="LAMININ SUBUNIT ALPHA 3"/>
    <property type="match status" value="1"/>
</dbReference>
<comment type="caution">
    <text evidence="3">Lacks conserved residue(s) required for the propagation of feature annotation.</text>
</comment>
<keyword evidence="1 3" id="KW-1015">Disulfide bond</keyword>
<feature type="non-terminal residue" evidence="5">
    <location>
        <position position="312"/>
    </location>
</feature>
<protein>
    <recommendedName>
        <fullName evidence="4">Laminin EGF-like domain-containing protein</fullName>
    </recommendedName>
</protein>
<reference evidence="5" key="1">
    <citation type="submission" date="2023-07" db="EMBL/GenBank/DDBJ databases">
        <authorList>
            <person name="Stuckert A."/>
        </authorList>
    </citation>
    <scope>NUCLEOTIDE SEQUENCE</scope>
</reference>
<feature type="domain" description="Laminin EGF-like" evidence="4">
    <location>
        <begin position="45"/>
        <end position="97"/>
    </location>
</feature>
<name>A0ABN9MI41_9NEOB</name>
<gene>
    <name evidence="5" type="ORF">RIMI_LOCUS21213236</name>
</gene>
<dbReference type="InterPro" id="IPR002049">
    <property type="entry name" value="LE_dom"/>
</dbReference>
<dbReference type="InterPro" id="IPR050440">
    <property type="entry name" value="Laminin/Netrin_ECM"/>
</dbReference>
<evidence type="ECO:0000256" key="1">
    <source>
        <dbReference type="ARBA" id="ARBA00023157"/>
    </source>
</evidence>
<evidence type="ECO:0000256" key="3">
    <source>
        <dbReference type="PROSITE-ProRule" id="PRU00460"/>
    </source>
</evidence>
<dbReference type="PROSITE" id="PS01248">
    <property type="entry name" value="EGF_LAM_1"/>
    <property type="match status" value="1"/>
</dbReference>
<keyword evidence="2 3" id="KW-0424">Laminin EGF-like domain</keyword>
<dbReference type="SMART" id="SM00180">
    <property type="entry name" value="EGF_Lam"/>
    <property type="match status" value="1"/>
</dbReference>
<dbReference type="Pfam" id="PF00053">
    <property type="entry name" value="EGF_laminin"/>
    <property type="match status" value="2"/>
</dbReference>
<dbReference type="Gene3D" id="2.10.25.10">
    <property type="entry name" value="Laminin"/>
    <property type="match status" value="1"/>
</dbReference>
<accession>A0ABN9MI41</accession>
<keyword evidence="6" id="KW-1185">Reference proteome</keyword>
<dbReference type="Proteomes" id="UP001176940">
    <property type="component" value="Unassembled WGS sequence"/>
</dbReference>
<evidence type="ECO:0000313" key="5">
    <source>
        <dbReference type="EMBL" id="CAJ0966338.1"/>
    </source>
</evidence>
<feature type="disulfide bond" evidence="3">
    <location>
        <begin position="69"/>
        <end position="78"/>
    </location>
</feature>
<sequence>MPIGPGPPLGSVVNLIRSDERCIYSRCANGYFGNPLVPGGSCVPCDCNGNIDPFVDGHCDSLTGECLRCIGNTAGRHCERCEDGFYGDAILAKNCTGNIGGLSTALQNAVDKPLMTLATVLTHRITATQELANVFALQTPMDQNVNTVMPTTGAMIQSLDVWTATVAGKGRAGSSVTLQLVSAHAERSLVGRPAMLVYSDTENTPVVLLVTVMPKEPSLLGAMMSRKYAAVKKNPEPVLARICQYLVKATVTLAVFGQYFTSVSENVFGSYCNECKGGTFALRTDNPLGCSPCFCSGMSQLCAEIEDYVHIP</sequence>
<dbReference type="PANTHER" id="PTHR10574">
    <property type="entry name" value="NETRIN/LAMININ-RELATED"/>
    <property type="match status" value="1"/>
</dbReference>
<evidence type="ECO:0000256" key="2">
    <source>
        <dbReference type="ARBA" id="ARBA00023292"/>
    </source>
</evidence>
<dbReference type="Gene3D" id="2.170.300.10">
    <property type="entry name" value="Tie2 ligand-binding domain superfamily"/>
    <property type="match status" value="1"/>
</dbReference>
<feature type="disulfide bond" evidence="3">
    <location>
        <begin position="81"/>
        <end position="95"/>
    </location>
</feature>
<evidence type="ECO:0000259" key="4">
    <source>
        <dbReference type="PROSITE" id="PS50027"/>
    </source>
</evidence>
<comment type="caution">
    <text evidence="5">The sequence shown here is derived from an EMBL/GenBank/DDBJ whole genome shotgun (WGS) entry which is preliminary data.</text>
</comment>
<dbReference type="EMBL" id="CAUEEQ010073887">
    <property type="protein sequence ID" value="CAJ0966338.1"/>
    <property type="molecule type" value="Genomic_DNA"/>
</dbReference>
<proteinExistence type="predicted"/>
<dbReference type="PROSITE" id="PS50027">
    <property type="entry name" value="EGF_LAM_2"/>
    <property type="match status" value="1"/>
</dbReference>